<keyword evidence="3" id="KW-1185">Reference proteome</keyword>
<feature type="transmembrane region" description="Helical" evidence="1">
    <location>
        <begin position="207"/>
        <end position="233"/>
    </location>
</feature>
<keyword evidence="1" id="KW-0472">Membrane</keyword>
<keyword evidence="1" id="KW-0812">Transmembrane</keyword>
<evidence type="ECO:0000313" key="2">
    <source>
        <dbReference type="EMBL" id="TWG10955.1"/>
    </source>
</evidence>
<comment type="caution">
    <text evidence="2">The sequence shown here is derived from an EMBL/GenBank/DDBJ whole genome shotgun (WGS) entry which is preliminary data.</text>
</comment>
<sequence>MDRSRATCPEWVRVTPGRSAVGIGTCVVAQLEPADVGTADAPVAVTRRPRPTVRDIAAVAVLLELIPVVHDVRTMLSAPYWVDEAWVALSVRFPLGDLPVTTSSSPIGWSFLLRLVPDTDQLRLVPLVFHGLVVVAAYMFGRSLRWATPGRGIVAGTACAVTVLLLPAQQVRHDLKQYTADAAVAVALLVLVSWTEHSWSRRRLGVLTAVVAVGVLVSHVTAIVAPCAFGALMLTTAIRRQWPRLVEVTLAGLNAGVIVTAVYFGISARGRNEAMERYWVDSFPAPTELPGYLGRQFELLSPVVGAPGLVVTGLLVAGTLTLLRRGRPATATAVTLLPLVVVTLGIAGVYPLLELRTSHFLLVTMAAVAGIGVAGLADRAAVLARRGLPRVRPAVLAAGICAVLLGAFGIGNSRWYRFDGNESGLYYTAVAVTDVRSATEYVARNRAPNDVVVLNSTAWYGFAFYSERDAVELVAPYGNTVGWWVAMPTRPDAVVVTGHDTTAIRAGLRQALELAGRRDGDARVWVIRSHVIGEEVDAWRQALADYRVELVTEGVEPVALISQG</sequence>
<evidence type="ECO:0000313" key="3">
    <source>
        <dbReference type="Proteomes" id="UP000319927"/>
    </source>
</evidence>
<gene>
    <name evidence="2" type="ORF">FHX75_1540</name>
</gene>
<feature type="transmembrane region" description="Helical" evidence="1">
    <location>
        <begin position="146"/>
        <end position="166"/>
    </location>
</feature>
<dbReference type="EMBL" id="VIXA01000005">
    <property type="protein sequence ID" value="TWG10955.1"/>
    <property type="molecule type" value="Genomic_DNA"/>
</dbReference>
<keyword evidence="1" id="KW-1133">Transmembrane helix</keyword>
<feature type="transmembrane region" description="Helical" evidence="1">
    <location>
        <begin position="299"/>
        <end position="323"/>
    </location>
</feature>
<protein>
    <recommendedName>
        <fullName evidence="4">Dolichyl-phosphate-mannose-protein mannosyltransferase</fullName>
    </recommendedName>
</protein>
<dbReference type="Proteomes" id="UP000319927">
    <property type="component" value="Unassembled WGS sequence"/>
</dbReference>
<organism evidence="2 3">
    <name type="scientific">Micromonospora palomenae</name>
    <dbReference type="NCBI Taxonomy" id="1461247"/>
    <lineage>
        <taxon>Bacteria</taxon>
        <taxon>Bacillati</taxon>
        <taxon>Actinomycetota</taxon>
        <taxon>Actinomycetes</taxon>
        <taxon>Micromonosporales</taxon>
        <taxon>Micromonosporaceae</taxon>
        <taxon>Micromonospora</taxon>
    </lineage>
</organism>
<feature type="transmembrane region" description="Helical" evidence="1">
    <location>
        <begin position="245"/>
        <end position="266"/>
    </location>
</feature>
<reference evidence="2 3" key="1">
    <citation type="submission" date="2019-06" db="EMBL/GenBank/DDBJ databases">
        <title>Sequencing the genomes of 1000 actinobacteria strains.</title>
        <authorList>
            <person name="Klenk H.-P."/>
        </authorList>
    </citation>
    <scope>NUCLEOTIDE SEQUENCE [LARGE SCALE GENOMIC DNA]</scope>
    <source>
        <strain evidence="2 3">DSM 102131</strain>
    </source>
</reference>
<feature type="transmembrane region" description="Helical" evidence="1">
    <location>
        <begin position="122"/>
        <end position="140"/>
    </location>
</feature>
<evidence type="ECO:0000256" key="1">
    <source>
        <dbReference type="SAM" id="Phobius"/>
    </source>
</evidence>
<feature type="transmembrane region" description="Helical" evidence="1">
    <location>
        <begin position="330"/>
        <end position="353"/>
    </location>
</feature>
<accession>A0A561VH57</accession>
<evidence type="ECO:0008006" key="4">
    <source>
        <dbReference type="Google" id="ProtNLM"/>
    </source>
</evidence>
<dbReference type="AlphaFoldDB" id="A0A561VH57"/>
<feature type="transmembrane region" description="Helical" evidence="1">
    <location>
        <begin position="359"/>
        <end position="382"/>
    </location>
</feature>
<feature type="transmembrane region" description="Helical" evidence="1">
    <location>
        <begin position="394"/>
        <end position="411"/>
    </location>
</feature>
<name>A0A561VH57_9ACTN</name>
<proteinExistence type="predicted"/>